<dbReference type="SUPFAM" id="SSF47413">
    <property type="entry name" value="lambda repressor-like DNA-binding domains"/>
    <property type="match status" value="1"/>
</dbReference>
<dbReference type="EMBL" id="JBIASD010000052">
    <property type="protein sequence ID" value="MFF3671716.1"/>
    <property type="molecule type" value="Genomic_DNA"/>
</dbReference>
<dbReference type="InterPro" id="IPR010982">
    <property type="entry name" value="Lambda_DNA-bd_dom_sf"/>
</dbReference>
<feature type="domain" description="HTH cro/C1-type" evidence="2">
    <location>
        <begin position="13"/>
        <end position="67"/>
    </location>
</feature>
<name>A0ABW6T398_9ACTN</name>
<protein>
    <submittedName>
        <fullName evidence="3">Helix-turn-helix domain-containing protein</fullName>
    </submittedName>
</protein>
<dbReference type="PANTHER" id="PTHR46797">
    <property type="entry name" value="HTH-TYPE TRANSCRIPTIONAL REGULATOR"/>
    <property type="match status" value="1"/>
</dbReference>
<evidence type="ECO:0000259" key="2">
    <source>
        <dbReference type="PROSITE" id="PS50943"/>
    </source>
</evidence>
<dbReference type="PROSITE" id="PS50943">
    <property type="entry name" value="HTH_CROC1"/>
    <property type="match status" value="1"/>
</dbReference>
<dbReference type="RefSeq" id="WP_387417883.1">
    <property type="nucleotide sequence ID" value="NZ_JBIASD010000052.1"/>
</dbReference>
<organism evidence="3 4">
    <name type="scientific">Microtetraspora malaysiensis</name>
    <dbReference type="NCBI Taxonomy" id="161358"/>
    <lineage>
        <taxon>Bacteria</taxon>
        <taxon>Bacillati</taxon>
        <taxon>Actinomycetota</taxon>
        <taxon>Actinomycetes</taxon>
        <taxon>Streptosporangiales</taxon>
        <taxon>Streptosporangiaceae</taxon>
        <taxon>Microtetraspora</taxon>
    </lineage>
</organism>
<dbReference type="InterPro" id="IPR050807">
    <property type="entry name" value="TransReg_Diox_bact_type"/>
</dbReference>
<dbReference type="InterPro" id="IPR001387">
    <property type="entry name" value="Cro/C1-type_HTH"/>
</dbReference>
<dbReference type="CDD" id="cd00093">
    <property type="entry name" value="HTH_XRE"/>
    <property type="match status" value="1"/>
</dbReference>
<dbReference type="Pfam" id="PF01381">
    <property type="entry name" value="HTH_3"/>
    <property type="match status" value="1"/>
</dbReference>
<keyword evidence="1" id="KW-0238">DNA-binding</keyword>
<comment type="caution">
    <text evidence="3">The sequence shown here is derived from an EMBL/GenBank/DDBJ whole genome shotgun (WGS) entry which is preliminary data.</text>
</comment>
<dbReference type="PANTHER" id="PTHR46797:SF1">
    <property type="entry name" value="METHYLPHOSPHONATE SYNTHASE"/>
    <property type="match status" value="1"/>
</dbReference>
<keyword evidence="4" id="KW-1185">Reference proteome</keyword>
<proteinExistence type="predicted"/>
<dbReference type="Proteomes" id="UP001602013">
    <property type="component" value="Unassembled WGS sequence"/>
</dbReference>
<accession>A0ABW6T398</accession>
<gene>
    <name evidence="3" type="ORF">ACFYXI_39645</name>
</gene>
<reference evidence="3 4" key="1">
    <citation type="submission" date="2024-10" db="EMBL/GenBank/DDBJ databases">
        <title>The Natural Products Discovery Center: Release of the First 8490 Sequenced Strains for Exploring Actinobacteria Biosynthetic Diversity.</title>
        <authorList>
            <person name="Kalkreuter E."/>
            <person name="Kautsar S.A."/>
            <person name="Yang D."/>
            <person name="Bader C.D."/>
            <person name="Teijaro C.N."/>
            <person name="Fluegel L."/>
            <person name="Davis C.M."/>
            <person name="Simpson J.R."/>
            <person name="Lauterbach L."/>
            <person name="Steele A.D."/>
            <person name="Gui C."/>
            <person name="Meng S."/>
            <person name="Li G."/>
            <person name="Viehrig K."/>
            <person name="Ye F."/>
            <person name="Su P."/>
            <person name="Kiefer A.F."/>
            <person name="Nichols A."/>
            <person name="Cepeda A.J."/>
            <person name="Yan W."/>
            <person name="Fan B."/>
            <person name="Jiang Y."/>
            <person name="Adhikari A."/>
            <person name="Zheng C.-J."/>
            <person name="Schuster L."/>
            <person name="Cowan T.M."/>
            <person name="Smanski M.J."/>
            <person name="Chevrette M.G."/>
            <person name="De Carvalho L.P.S."/>
            <person name="Shen B."/>
        </authorList>
    </citation>
    <scope>NUCLEOTIDE SEQUENCE [LARGE SCALE GENOMIC DNA]</scope>
    <source>
        <strain evidence="3 4">NPDC002173</strain>
    </source>
</reference>
<dbReference type="Gene3D" id="1.10.260.40">
    <property type="entry name" value="lambda repressor-like DNA-binding domains"/>
    <property type="match status" value="1"/>
</dbReference>
<sequence length="81" mass="8668">MTHLSIAHNGEAIRALRKAQGLTVTQLSRRIGLTPQSLSNIELEHRSGSARTLNLIAHELGVGLGAICRDRIATDTADVAE</sequence>
<evidence type="ECO:0000313" key="4">
    <source>
        <dbReference type="Proteomes" id="UP001602013"/>
    </source>
</evidence>
<dbReference type="SMART" id="SM00530">
    <property type="entry name" value="HTH_XRE"/>
    <property type="match status" value="1"/>
</dbReference>
<evidence type="ECO:0000313" key="3">
    <source>
        <dbReference type="EMBL" id="MFF3671716.1"/>
    </source>
</evidence>
<evidence type="ECO:0000256" key="1">
    <source>
        <dbReference type="ARBA" id="ARBA00023125"/>
    </source>
</evidence>